<dbReference type="GO" id="GO:0006313">
    <property type="term" value="P:DNA transposition"/>
    <property type="evidence" value="ECO:0007669"/>
    <property type="project" value="InterPro"/>
</dbReference>
<evidence type="ECO:0000313" key="2">
    <source>
        <dbReference type="EMBL" id="GIM48427.1"/>
    </source>
</evidence>
<proteinExistence type="predicted"/>
<comment type="caution">
    <text evidence="2">The sequence shown here is derived from an EMBL/GenBank/DDBJ whole genome shotgun (WGS) entry which is preliminary data.</text>
</comment>
<accession>A0AAV4LKQ0</accession>
<evidence type="ECO:0000259" key="1">
    <source>
        <dbReference type="Pfam" id="PF01548"/>
    </source>
</evidence>
<dbReference type="EMBL" id="BOQE01000001">
    <property type="protein sequence ID" value="GIM48427.1"/>
    <property type="molecule type" value="Genomic_DNA"/>
</dbReference>
<gene>
    <name evidence="2" type="ORF">DNHGIG_39760</name>
</gene>
<evidence type="ECO:0000313" key="3">
    <source>
        <dbReference type="Proteomes" id="UP001057291"/>
    </source>
</evidence>
<feature type="domain" description="Transposase IS110-like N-terminal" evidence="1">
    <location>
        <begin position="5"/>
        <end position="69"/>
    </location>
</feature>
<keyword evidence="3" id="KW-1185">Reference proteome</keyword>
<dbReference type="AlphaFoldDB" id="A0AAV4LKQ0"/>
<dbReference type="InterPro" id="IPR002525">
    <property type="entry name" value="Transp_IS110-like_N"/>
</dbReference>
<protein>
    <recommendedName>
        <fullName evidence="1">Transposase IS110-like N-terminal domain-containing protein</fullName>
    </recommendedName>
</protein>
<name>A0AAV4LKQ0_9BACL</name>
<reference evidence="2" key="1">
    <citation type="journal article" date="2023" name="Int. J. Syst. Evol. Microbiol.">
        <title>Collibacillus ludicampi gen. nov., sp. nov., a new soil bacterium of the family Alicyclobacillaceae.</title>
        <authorList>
            <person name="Jojima T."/>
            <person name="Ioku Y."/>
            <person name="Fukuta Y."/>
            <person name="Shirasaka N."/>
            <person name="Matsumura Y."/>
            <person name="Mori M."/>
        </authorList>
    </citation>
    <scope>NUCLEOTIDE SEQUENCE</scope>
    <source>
        <strain evidence="2">TP075</strain>
    </source>
</reference>
<sequence length="75" mass="8203">MKLFVGIDVSSKDLNVCIMNHEGDTLQSFTATNSPDGAGFIRDRVLHFSDQYGVKEIQIGMESTSVYSSSGHVFS</sequence>
<dbReference type="Proteomes" id="UP001057291">
    <property type="component" value="Unassembled WGS sequence"/>
</dbReference>
<dbReference type="Pfam" id="PF01548">
    <property type="entry name" value="DEDD_Tnp_IS110"/>
    <property type="match status" value="1"/>
</dbReference>
<dbReference type="GO" id="GO:0003677">
    <property type="term" value="F:DNA binding"/>
    <property type="evidence" value="ECO:0007669"/>
    <property type="project" value="InterPro"/>
</dbReference>
<dbReference type="GO" id="GO:0004803">
    <property type="term" value="F:transposase activity"/>
    <property type="evidence" value="ECO:0007669"/>
    <property type="project" value="InterPro"/>
</dbReference>
<organism evidence="2 3">
    <name type="scientific">Collibacillus ludicampi</name>
    <dbReference type="NCBI Taxonomy" id="2771369"/>
    <lineage>
        <taxon>Bacteria</taxon>
        <taxon>Bacillati</taxon>
        <taxon>Bacillota</taxon>
        <taxon>Bacilli</taxon>
        <taxon>Bacillales</taxon>
        <taxon>Alicyclobacillaceae</taxon>
        <taxon>Collibacillus</taxon>
    </lineage>
</organism>